<dbReference type="GO" id="GO:0015562">
    <property type="term" value="F:efflux transmembrane transporter activity"/>
    <property type="evidence" value="ECO:0007669"/>
    <property type="project" value="TreeGrafter"/>
</dbReference>
<feature type="region of interest" description="Disordered" evidence="3">
    <location>
        <begin position="314"/>
        <end position="346"/>
    </location>
</feature>
<evidence type="ECO:0000259" key="5">
    <source>
        <dbReference type="Pfam" id="PF25917"/>
    </source>
</evidence>
<dbReference type="Gene3D" id="2.40.420.20">
    <property type="match status" value="1"/>
</dbReference>
<dbReference type="Pfam" id="PF25876">
    <property type="entry name" value="HH_MFP_RND"/>
    <property type="match status" value="1"/>
</dbReference>
<dbReference type="InterPro" id="IPR006143">
    <property type="entry name" value="RND_pump_MFP"/>
</dbReference>
<feature type="domain" description="Multidrug resistance protein MdtA-like barrel-sandwich hybrid" evidence="5">
    <location>
        <begin position="63"/>
        <end position="200"/>
    </location>
</feature>
<dbReference type="SUPFAM" id="SSF111369">
    <property type="entry name" value="HlyD-like secretion proteins"/>
    <property type="match status" value="1"/>
</dbReference>
<keyword evidence="2" id="KW-0175">Coiled coil</keyword>
<dbReference type="Gene3D" id="1.10.287.470">
    <property type="entry name" value="Helix hairpin bin"/>
    <property type="match status" value="1"/>
</dbReference>
<dbReference type="Gene3D" id="2.40.30.170">
    <property type="match status" value="1"/>
</dbReference>
<feature type="compositionally biased region" description="Basic and acidic residues" evidence="3">
    <location>
        <begin position="326"/>
        <end position="336"/>
    </location>
</feature>
<name>A0A2U8DZ25_9BACT</name>
<feature type="compositionally biased region" description="Low complexity" evidence="3">
    <location>
        <begin position="455"/>
        <end position="466"/>
    </location>
</feature>
<dbReference type="Gene3D" id="2.40.50.100">
    <property type="match status" value="1"/>
</dbReference>
<dbReference type="GO" id="GO:1990281">
    <property type="term" value="C:efflux pump complex"/>
    <property type="evidence" value="ECO:0007669"/>
    <property type="project" value="TreeGrafter"/>
</dbReference>
<evidence type="ECO:0000259" key="6">
    <source>
        <dbReference type="Pfam" id="PF25990"/>
    </source>
</evidence>
<dbReference type="PANTHER" id="PTHR30469:SF33">
    <property type="entry name" value="SLR1207 PROTEIN"/>
    <property type="match status" value="1"/>
</dbReference>
<dbReference type="KEGG" id="elut:CKA38_00175"/>
<dbReference type="EMBL" id="CP023004">
    <property type="protein sequence ID" value="AWI07883.1"/>
    <property type="molecule type" value="Genomic_DNA"/>
</dbReference>
<organism evidence="7 8">
    <name type="scientific">Ereboglobus luteus</name>
    <dbReference type="NCBI Taxonomy" id="1796921"/>
    <lineage>
        <taxon>Bacteria</taxon>
        <taxon>Pseudomonadati</taxon>
        <taxon>Verrucomicrobiota</taxon>
        <taxon>Opitutia</taxon>
        <taxon>Opitutales</taxon>
        <taxon>Opitutaceae</taxon>
        <taxon>Ereboglobus</taxon>
    </lineage>
</organism>
<feature type="region of interest" description="Disordered" evidence="3">
    <location>
        <begin position="454"/>
        <end position="475"/>
    </location>
</feature>
<dbReference type="RefSeq" id="WP_108823691.1">
    <property type="nucleotide sequence ID" value="NZ_CP023004.1"/>
</dbReference>
<dbReference type="FunFam" id="2.40.30.170:FF:000010">
    <property type="entry name" value="Efflux RND transporter periplasmic adaptor subunit"/>
    <property type="match status" value="1"/>
</dbReference>
<gene>
    <name evidence="7" type="ORF">CKA38_00175</name>
</gene>
<feature type="domain" description="YknX-like beta-barrel" evidence="6">
    <location>
        <begin position="213"/>
        <end position="287"/>
    </location>
</feature>
<reference evidence="7 8" key="1">
    <citation type="journal article" date="2018" name="Syst. Appl. Microbiol.">
        <title>Ereboglobus luteus gen. nov. sp. nov. from cockroach guts, and new insights into the oxygen relationship of the genera Opitutus and Didymococcus (Verrucomicrobia: Opitutaceae).</title>
        <authorList>
            <person name="Tegtmeier D."/>
            <person name="Belitz A."/>
            <person name="Radek R."/>
            <person name="Heimerl T."/>
            <person name="Brune A."/>
        </authorList>
    </citation>
    <scope>NUCLEOTIDE SEQUENCE [LARGE SCALE GENOMIC DNA]</scope>
    <source>
        <strain evidence="7 8">Ho45</strain>
    </source>
</reference>
<dbReference type="OrthoDB" id="9809068at2"/>
<dbReference type="Pfam" id="PF25917">
    <property type="entry name" value="BSH_RND"/>
    <property type="match status" value="1"/>
</dbReference>
<feature type="coiled-coil region" evidence="2">
    <location>
        <begin position="141"/>
        <end position="168"/>
    </location>
</feature>
<dbReference type="InterPro" id="IPR058636">
    <property type="entry name" value="Beta-barrel_YknX"/>
</dbReference>
<evidence type="ECO:0000256" key="1">
    <source>
        <dbReference type="ARBA" id="ARBA00009477"/>
    </source>
</evidence>
<protein>
    <submittedName>
        <fullName evidence="7">Uncharacterized protein</fullName>
    </submittedName>
</protein>
<dbReference type="InterPro" id="IPR058625">
    <property type="entry name" value="MdtA-like_BSH"/>
</dbReference>
<feature type="domain" description="Multidrug resistance protein MdtA-like alpha-helical hairpin" evidence="4">
    <location>
        <begin position="103"/>
        <end position="170"/>
    </location>
</feature>
<evidence type="ECO:0000313" key="8">
    <source>
        <dbReference type="Proteomes" id="UP000244896"/>
    </source>
</evidence>
<dbReference type="Proteomes" id="UP000244896">
    <property type="component" value="Chromosome"/>
</dbReference>
<dbReference type="AlphaFoldDB" id="A0A2U8DZ25"/>
<accession>A0A2U8DZ25</accession>
<evidence type="ECO:0000256" key="3">
    <source>
        <dbReference type="SAM" id="MobiDB-lite"/>
    </source>
</evidence>
<keyword evidence="8" id="KW-1185">Reference proteome</keyword>
<sequence>MAKSSKPFGKIIVLLILAAGAAYGVYYWKKADAKPPEISTTAVTRGSIIQSITATGVLQAPTSVDVSSQISGKVIARNVDYNDHVKEGDVLCLIDPATYKSKLLQSEAQLANTKASHTLTRLNTERTRELFQQNLVSQADLDQANAQLAQADAQLKIQEANVETARLDLERCTITSPITGIVLDRQTDVGKTVAASLNAPTLFTLINDLTKLEISADVSEADIGGIADDQEVLFTVDAYPGRQFRGKVSQIRNLPKTSQSVVVYSTIIDVNNSDLRLKPGMTANVNIITARRDNVLVIANSALRARIPEKLVPAGAATTGQSAGKKKSDQSGDASKRSKRGGSNREQMRALFQDAGITMGQPATTEAIEKLKALAAERNITLSDRMLSNLERRSGSGGSPTVTQRTVYRIATPLPDLKLEAVNARFGISDGSSTEIIDGLAEGEEIITSVYIPGTTSTTASSSNSTPFGGGPRFR</sequence>
<dbReference type="InterPro" id="IPR058624">
    <property type="entry name" value="MdtA-like_HH"/>
</dbReference>
<evidence type="ECO:0000259" key="4">
    <source>
        <dbReference type="Pfam" id="PF25876"/>
    </source>
</evidence>
<evidence type="ECO:0000313" key="7">
    <source>
        <dbReference type="EMBL" id="AWI07883.1"/>
    </source>
</evidence>
<proteinExistence type="inferred from homology"/>
<evidence type="ECO:0000256" key="2">
    <source>
        <dbReference type="SAM" id="Coils"/>
    </source>
</evidence>
<dbReference type="PANTHER" id="PTHR30469">
    <property type="entry name" value="MULTIDRUG RESISTANCE PROTEIN MDTA"/>
    <property type="match status" value="1"/>
</dbReference>
<dbReference type="NCBIfam" id="TIGR01730">
    <property type="entry name" value="RND_mfp"/>
    <property type="match status" value="1"/>
</dbReference>
<comment type="similarity">
    <text evidence="1">Belongs to the membrane fusion protein (MFP) (TC 8.A.1) family.</text>
</comment>
<dbReference type="Pfam" id="PF25990">
    <property type="entry name" value="Beta-barrel_YknX"/>
    <property type="match status" value="1"/>
</dbReference>